<reference evidence="2" key="1">
    <citation type="submission" date="2018-05" db="EMBL/GenBank/DDBJ databases">
        <authorList>
            <person name="Lanie J.A."/>
            <person name="Ng W.-L."/>
            <person name="Kazmierczak K.M."/>
            <person name="Andrzejewski T.M."/>
            <person name="Davidsen T.M."/>
            <person name="Wayne K.J."/>
            <person name="Tettelin H."/>
            <person name="Glass J.I."/>
            <person name="Rusch D."/>
            <person name="Podicherti R."/>
            <person name="Tsui H.-C.T."/>
            <person name="Winkler M.E."/>
        </authorList>
    </citation>
    <scope>NUCLEOTIDE SEQUENCE</scope>
</reference>
<organism evidence="2">
    <name type="scientific">marine metagenome</name>
    <dbReference type="NCBI Taxonomy" id="408172"/>
    <lineage>
        <taxon>unclassified sequences</taxon>
        <taxon>metagenomes</taxon>
        <taxon>ecological metagenomes</taxon>
    </lineage>
</organism>
<accession>A0A382PWF3</accession>
<gene>
    <name evidence="2" type="ORF">METZ01_LOCUS329246</name>
</gene>
<dbReference type="EMBL" id="UINC01109514">
    <property type="protein sequence ID" value="SVC76392.1"/>
    <property type="molecule type" value="Genomic_DNA"/>
</dbReference>
<evidence type="ECO:0000313" key="2">
    <source>
        <dbReference type="EMBL" id="SVC76392.1"/>
    </source>
</evidence>
<name>A0A382PWF3_9ZZZZ</name>
<keyword evidence="1" id="KW-0472">Membrane</keyword>
<sequence length="39" mass="4448">MSRLFLYFFIVLGVSFLCSLLESFILSVSHAHISLISKE</sequence>
<protein>
    <recommendedName>
        <fullName evidence="3">CNNM transmembrane domain-containing protein</fullName>
    </recommendedName>
</protein>
<keyword evidence="1" id="KW-0812">Transmembrane</keyword>
<feature type="non-terminal residue" evidence="2">
    <location>
        <position position="39"/>
    </location>
</feature>
<proteinExistence type="predicted"/>
<dbReference type="AlphaFoldDB" id="A0A382PWF3"/>
<evidence type="ECO:0008006" key="3">
    <source>
        <dbReference type="Google" id="ProtNLM"/>
    </source>
</evidence>
<evidence type="ECO:0000256" key="1">
    <source>
        <dbReference type="SAM" id="Phobius"/>
    </source>
</evidence>
<feature type="transmembrane region" description="Helical" evidence="1">
    <location>
        <begin position="6"/>
        <end position="28"/>
    </location>
</feature>
<keyword evidence="1" id="KW-1133">Transmembrane helix</keyword>